<feature type="compositionally biased region" description="Polar residues" evidence="1">
    <location>
        <begin position="224"/>
        <end position="234"/>
    </location>
</feature>
<feature type="compositionally biased region" description="Basic and acidic residues" evidence="1">
    <location>
        <begin position="134"/>
        <end position="143"/>
    </location>
</feature>
<dbReference type="OrthoDB" id="5296at2759"/>
<dbReference type="AlphaFoldDB" id="A0A1J7JJH9"/>
<evidence type="ECO:0000313" key="2">
    <source>
        <dbReference type="EMBL" id="OIW29984.1"/>
    </source>
</evidence>
<dbReference type="EMBL" id="KV875097">
    <property type="protein sequence ID" value="OIW29984.1"/>
    <property type="molecule type" value="Genomic_DNA"/>
</dbReference>
<feature type="region of interest" description="Disordered" evidence="1">
    <location>
        <begin position="92"/>
        <end position="468"/>
    </location>
</feature>
<dbReference type="STRING" id="1408157.A0A1J7JJH9"/>
<organism evidence="2 3">
    <name type="scientific">Coniochaeta ligniaria NRRL 30616</name>
    <dbReference type="NCBI Taxonomy" id="1408157"/>
    <lineage>
        <taxon>Eukaryota</taxon>
        <taxon>Fungi</taxon>
        <taxon>Dikarya</taxon>
        <taxon>Ascomycota</taxon>
        <taxon>Pezizomycotina</taxon>
        <taxon>Sordariomycetes</taxon>
        <taxon>Sordariomycetidae</taxon>
        <taxon>Coniochaetales</taxon>
        <taxon>Coniochaetaceae</taxon>
        <taxon>Coniochaeta</taxon>
    </lineage>
</organism>
<feature type="compositionally biased region" description="Basic and acidic residues" evidence="1">
    <location>
        <begin position="364"/>
        <end position="375"/>
    </location>
</feature>
<gene>
    <name evidence="2" type="ORF">CONLIGDRAFT_654348</name>
</gene>
<dbReference type="Proteomes" id="UP000182658">
    <property type="component" value="Unassembled WGS sequence"/>
</dbReference>
<evidence type="ECO:0000313" key="3">
    <source>
        <dbReference type="Proteomes" id="UP000182658"/>
    </source>
</evidence>
<keyword evidence="3" id="KW-1185">Reference proteome</keyword>
<feature type="region of interest" description="Disordered" evidence="1">
    <location>
        <begin position="496"/>
        <end position="537"/>
    </location>
</feature>
<feature type="region of interest" description="Disordered" evidence="1">
    <location>
        <begin position="20"/>
        <end position="71"/>
    </location>
</feature>
<feature type="compositionally biased region" description="Polar residues" evidence="1">
    <location>
        <begin position="93"/>
        <end position="102"/>
    </location>
</feature>
<accession>A0A1J7JJH9</accession>
<reference evidence="2 3" key="1">
    <citation type="submission" date="2016-10" db="EMBL/GenBank/DDBJ databases">
        <title>Draft genome sequence of Coniochaeta ligniaria NRRL30616, a lignocellulolytic fungus for bioabatement of inhibitors in plant biomass hydrolysates.</title>
        <authorList>
            <consortium name="DOE Joint Genome Institute"/>
            <person name="Jimenez D.J."/>
            <person name="Hector R.E."/>
            <person name="Riley R."/>
            <person name="Sun H."/>
            <person name="Grigoriev I.V."/>
            <person name="Van Elsas J.D."/>
            <person name="Nichols N.N."/>
        </authorList>
    </citation>
    <scope>NUCLEOTIDE SEQUENCE [LARGE SCALE GENOMIC DNA]</scope>
    <source>
        <strain evidence="2 3">NRRL 30616</strain>
    </source>
</reference>
<feature type="compositionally biased region" description="Basic and acidic residues" evidence="1">
    <location>
        <begin position="235"/>
        <end position="254"/>
    </location>
</feature>
<feature type="compositionally biased region" description="Low complexity" evidence="1">
    <location>
        <begin position="307"/>
        <end position="317"/>
    </location>
</feature>
<sequence length="888" mass="99971">MVERDIQEFLKTGSWTTSRAKSPARSFNLGLHKSRFPPPPSVEDEVESLAREHGSTIVSGTSDEDPKFPGDVEQFPILQEVHEYNPERRFVLVSNSNPSSDAGVTDDDVGKRTGTGEYEANTCRKYVVVPSDDESAKEPGKRRGLEKRKSRQELPRIDTGLQQDRQPAASGRNRSKSTTYTDNPAHDYFDRQRESQPAGDGLLSPVITSKYSTKGRERAYYDTNGGSSARNRAPSSDRRGPPPDDKRRGDRGPHSMDPPVHKRSPSYTESPRSERRSTANTRYREEVSSSRTARNGSPPRTKRRDSSPSSRVRMSNSPPYPQSARDKQKLPGRSPSFKGRRRSPEEEDEDSEADFPRVQRPNRRRESIIHQDDRNTLLSPDQGRPPRPAGPRSRGSTPLASPRVVQNQFPEPELGTSPRSAATFPYVKESRRVDERAVPSLSSAESAPPKSRSRMDDDADTPRAGGRARASSLLKAAAVAAPIAAMALPILIPGETSSPAERRKSPLPPPHARQSSLEGSPPKGYWQPPAFNPTEQRATLEKPVMSYRRYSEDVQQGVVKALPECPRTVAITGHYDWLTLPQARNFDICPDCYESNFANTQFKHSFVPAPLRGADMPVTCDFGSSHWYRVAWLMTVKYGIPDLRLLKAIAAVGVKHQQCAGSREASRIWYSILDPYTRRPIPTFTVCPNCAKTIEVILPNLYGVFVELDAPAIPTRGVCDMHFTPGRKRFLKIFDLLESTSDAALSRRTPPDLQRLADQVRDVTITQECMRDEPVPGRKWHVMESIPEFTVCEECFEDVVLPIVEGEGGSVARNFFKRRQERPMATCQLYSDRMRDIFRKACRRDDLGYLDDRVKERLDVEASIKAKLAEHPDEDETRELLKEWQKWE</sequence>
<feature type="compositionally biased region" description="Basic and acidic residues" evidence="1">
    <location>
        <begin position="428"/>
        <end position="437"/>
    </location>
</feature>
<evidence type="ECO:0008006" key="4">
    <source>
        <dbReference type="Google" id="ProtNLM"/>
    </source>
</evidence>
<protein>
    <recommendedName>
        <fullName evidence="4">Ser/arg-related nuclear matrix protein</fullName>
    </recommendedName>
</protein>
<feature type="compositionally biased region" description="Basic and acidic residues" evidence="1">
    <location>
        <begin position="184"/>
        <end position="194"/>
    </location>
</feature>
<name>A0A1J7JJH9_9PEZI</name>
<proteinExistence type="predicted"/>
<feature type="compositionally biased region" description="Basic and acidic residues" evidence="1">
    <location>
        <begin position="271"/>
        <end position="288"/>
    </location>
</feature>
<dbReference type="InParanoid" id="A0A1J7JJH9"/>
<evidence type="ECO:0000256" key="1">
    <source>
        <dbReference type="SAM" id="MobiDB-lite"/>
    </source>
</evidence>